<keyword evidence="6" id="KW-0408">Iron</keyword>
<evidence type="ECO:0000256" key="4">
    <source>
        <dbReference type="ARBA" id="ARBA00022964"/>
    </source>
</evidence>
<organism evidence="8 9">
    <name type="scientific">Allopseudospirillum japonicum</name>
    <dbReference type="NCBI Taxonomy" id="64971"/>
    <lineage>
        <taxon>Bacteria</taxon>
        <taxon>Pseudomonadati</taxon>
        <taxon>Pseudomonadota</taxon>
        <taxon>Gammaproteobacteria</taxon>
        <taxon>Oceanospirillales</taxon>
        <taxon>Oceanospirillaceae</taxon>
        <taxon>Allopseudospirillum</taxon>
    </lineage>
</organism>
<dbReference type="Gene3D" id="2.60.120.620">
    <property type="entry name" value="q2cbj1_9rhob like domain"/>
    <property type="match status" value="1"/>
</dbReference>
<dbReference type="AlphaFoldDB" id="A0A1H6RGW6"/>
<keyword evidence="4" id="KW-0223">Dioxygenase</keyword>
<dbReference type="PROSITE" id="PS51471">
    <property type="entry name" value="FE2OG_OXY"/>
    <property type="match status" value="1"/>
</dbReference>
<proteinExistence type="predicted"/>
<evidence type="ECO:0000256" key="3">
    <source>
        <dbReference type="ARBA" id="ARBA00022896"/>
    </source>
</evidence>
<keyword evidence="9" id="KW-1185">Reference proteome</keyword>
<gene>
    <name evidence="8" type="ORF">SAMN05421831_103144</name>
</gene>
<evidence type="ECO:0000256" key="1">
    <source>
        <dbReference type="ARBA" id="ARBA00001961"/>
    </source>
</evidence>
<dbReference type="SMART" id="SM00702">
    <property type="entry name" value="P4Hc"/>
    <property type="match status" value="1"/>
</dbReference>
<dbReference type="InterPro" id="IPR044862">
    <property type="entry name" value="Pro_4_hyd_alph_FE2OG_OXY"/>
</dbReference>
<dbReference type="InterPro" id="IPR051559">
    <property type="entry name" value="HIF_prolyl_hydroxylases"/>
</dbReference>
<evidence type="ECO:0000313" key="9">
    <source>
        <dbReference type="Proteomes" id="UP000242999"/>
    </source>
</evidence>
<feature type="domain" description="Fe2OG dioxygenase" evidence="7">
    <location>
        <begin position="117"/>
        <end position="225"/>
    </location>
</feature>
<dbReference type="InterPro" id="IPR005123">
    <property type="entry name" value="Oxoglu/Fe-dep_dioxygenase_dom"/>
</dbReference>
<dbReference type="GO" id="GO:0031543">
    <property type="term" value="F:peptidyl-proline dioxygenase activity"/>
    <property type="evidence" value="ECO:0007669"/>
    <property type="project" value="TreeGrafter"/>
</dbReference>
<dbReference type="GO" id="GO:0031418">
    <property type="term" value="F:L-ascorbic acid binding"/>
    <property type="evidence" value="ECO:0007669"/>
    <property type="project" value="UniProtKB-KW"/>
</dbReference>
<keyword evidence="3" id="KW-0847">Vitamin C</keyword>
<protein>
    <submittedName>
        <fullName evidence="8">SM-20-related protein</fullName>
    </submittedName>
</protein>
<evidence type="ECO:0000256" key="5">
    <source>
        <dbReference type="ARBA" id="ARBA00023002"/>
    </source>
</evidence>
<dbReference type="PANTHER" id="PTHR12907">
    <property type="entry name" value="EGL NINE HOMOLOG-RELATED"/>
    <property type="match status" value="1"/>
</dbReference>
<dbReference type="GO" id="GO:0008198">
    <property type="term" value="F:ferrous iron binding"/>
    <property type="evidence" value="ECO:0007669"/>
    <property type="project" value="TreeGrafter"/>
</dbReference>
<reference evidence="9" key="1">
    <citation type="submission" date="2016-10" db="EMBL/GenBank/DDBJ databases">
        <authorList>
            <person name="Varghese N."/>
            <person name="Submissions S."/>
        </authorList>
    </citation>
    <scope>NUCLEOTIDE SEQUENCE [LARGE SCALE GENOMIC DNA]</scope>
    <source>
        <strain evidence="9">DSM 7165</strain>
    </source>
</reference>
<dbReference type="GO" id="GO:0071456">
    <property type="term" value="P:cellular response to hypoxia"/>
    <property type="evidence" value="ECO:0007669"/>
    <property type="project" value="TreeGrafter"/>
</dbReference>
<keyword evidence="2" id="KW-0479">Metal-binding</keyword>
<dbReference type="OrthoDB" id="9783171at2"/>
<comment type="cofactor">
    <cofactor evidence="1">
        <name>L-ascorbate</name>
        <dbReference type="ChEBI" id="CHEBI:38290"/>
    </cofactor>
</comment>
<evidence type="ECO:0000256" key="2">
    <source>
        <dbReference type="ARBA" id="ARBA00022723"/>
    </source>
</evidence>
<accession>A0A1H6RGW6</accession>
<dbReference type="Pfam" id="PF13640">
    <property type="entry name" value="2OG-FeII_Oxy_3"/>
    <property type="match status" value="1"/>
</dbReference>
<evidence type="ECO:0000256" key="6">
    <source>
        <dbReference type="ARBA" id="ARBA00023004"/>
    </source>
</evidence>
<dbReference type="STRING" id="64971.SAMN05421831_103144"/>
<dbReference type="PANTHER" id="PTHR12907:SF26">
    <property type="entry name" value="HIF PROLYL HYDROXYLASE, ISOFORM C"/>
    <property type="match status" value="1"/>
</dbReference>
<name>A0A1H6RGW6_9GAMM</name>
<evidence type="ECO:0000259" key="7">
    <source>
        <dbReference type="PROSITE" id="PS51471"/>
    </source>
</evidence>
<sequence>MESSAAILERVATTQDLAPSVNQAALTTEVDFYPVIDALVAQGYFIAEHFIPTTLCQALRTEAQQLYQQETMQPAGIGRGQDYIQAPNIRSDLTYWLKNTTPTQKAYLDLMQQLQNTINRELFLGLFEYESHYACFPPQSFYATHLDAFRGRSNRVVTSILYLNENWQAHQGGAMCLYNPQDQHQQIAQVLPESGTFVCFLSEMMPHEVSITYRERLSITGWFRKNASLGISDPAF</sequence>
<evidence type="ECO:0000313" key="8">
    <source>
        <dbReference type="EMBL" id="SEI51757.1"/>
    </source>
</evidence>
<dbReference type="Proteomes" id="UP000242999">
    <property type="component" value="Unassembled WGS sequence"/>
</dbReference>
<keyword evidence="5" id="KW-0560">Oxidoreductase</keyword>
<dbReference type="EMBL" id="FNYH01000003">
    <property type="protein sequence ID" value="SEI51757.1"/>
    <property type="molecule type" value="Genomic_DNA"/>
</dbReference>
<dbReference type="InterPro" id="IPR006620">
    <property type="entry name" value="Pro_4_hyd_alph"/>
</dbReference>
<dbReference type="RefSeq" id="WP_093308798.1">
    <property type="nucleotide sequence ID" value="NZ_FNYH01000003.1"/>
</dbReference>